<dbReference type="RefSeq" id="WP_204662661.1">
    <property type="nucleotide sequence ID" value="NZ_CP056775.1"/>
</dbReference>
<evidence type="ECO:0000313" key="2">
    <source>
        <dbReference type="Proteomes" id="UP000612680"/>
    </source>
</evidence>
<accession>A0ABX7I4W5</accession>
<sequence>MKTVDHQESVSTVTGMFATGKDAEKAYQTLLDLGYHKEEITLVMSEAAYKELIQAHTQQNVHPTFVISRPGRSAGFREALDQYAHYVGIPGLSFMVVGNLTEGGLRTISDTILSDEYAEYFQRSVRSGEILIDFGLHNAREKNLITDLWENFGGHPLVRPVGNAA</sequence>
<dbReference type="EMBL" id="CP056775">
    <property type="protein sequence ID" value="QRR00915.1"/>
    <property type="molecule type" value="Genomic_DNA"/>
</dbReference>
<name>A0ABX7I4W5_9BACT</name>
<evidence type="ECO:0000313" key="1">
    <source>
        <dbReference type="EMBL" id="QRR00915.1"/>
    </source>
</evidence>
<reference evidence="1 2" key="1">
    <citation type="submission" date="2020-06" db="EMBL/GenBank/DDBJ databases">
        <title>Dyadobacter sandarakinus sp. nov., isolated from the soil of the Arctic Yellow River Station.</title>
        <authorList>
            <person name="Zhang Y."/>
            <person name="Peng F."/>
        </authorList>
    </citation>
    <scope>NUCLEOTIDE SEQUENCE [LARGE SCALE GENOMIC DNA]</scope>
    <source>
        <strain evidence="1 2">Q3-56</strain>
    </source>
</reference>
<gene>
    <name evidence="1" type="ORF">HWI92_08370</name>
</gene>
<proteinExistence type="predicted"/>
<dbReference type="Proteomes" id="UP000612680">
    <property type="component" value="Chromosome"/>
</dbReference>
<keyword evidence="2" id="KW-1185">Reference proteome</keyword>
<protein>
    <submittedName>
        <fullName evidence="1">Uncharacterized protein</fullName>
    </submittedName>
</protein>
<organism evidence="1 2">
    <name type="scientific">Dyadobacter sandarakinus</name>
    <dbReference type="NCBI Taxonomy" id="2747268"/>
    <lineage>
        <taxon>Bacteria</taxon>
        <taxon>Pseudomonadati</taxon>
        <taxon>Bacteroidota</taxon>
        <taxon>Cytophagia</taxon>
        <taxon>Cytophagales</taxon>
        <taxon>Spirosomataceae</taxon>
        <taxon>Dyadobacter</taxon>
    </lineage>
</organism>